<protein>
    <submittedName>
        <fullName evidence="1">TrfB-related DNA-binding protein</fullName>
    </submittedName>
</protein>
<proteinExistence type="predicted"/>
<reference evidence="1" key="1">
    <citation type="submission" date="2024-01" db="EMBL/GenBank/DDBJ databases">
        <title>The diversity of rhizobia nodulating Mimosa spp. in eleven states of Brazil covering several biomes is determined by host plant, location, and edaphic factors.</title>
        <authorList>
            <person name="Rouws L."/>
            <person name="Barauna A."/>
            <person name="Beukes C."/>
            <person name="De Faria S.M."/>
            <person name="Gross E."/>
            <person name="Dos Reis Junior F.B."/>
            <person name="Simon M."/>
            <person name="Maluk M."/>
            <person name="Odee D.W."/>
            <person name="Kenicer G."/>
            <person name="Young J.P.W."/>
            <person name="Reis V.M."/>
            <person name="Zilli J."/>
            <person name="James E.K."/>
        </authorList>
    </citation>
    <scope>NUCLEOTIDE SEQUENCE</scope>
    <source>
        <strain evidence="1">JPY452</strain>
    </source>
</reference>
<keyword evidence="2" id="KW-1185">Reference proteome</keyword>
<comment type="caution">
    <text evidence="1">The sequence shown here is derived from an EMBL/GenBank/DDBJ whole genome shotgun (WGS) entry which is preliminary data.</text>
</comment>
<evidence type="ECO:0000313" key="2">
    <source>
        <dbReference type="Proteomes" id="UP001392318"/>
    </source>
</evidence>
<dbReference type="Proteomes" id="UP001392318">
    <property type="component" value="Unassembled WGS sequence"/>
</dbReference>
<dbReference type="EMBL" id="JAYMRU010000050">
    <property type="protein sequence ID" value="MEM5405895.1"/>
    <property type="molecule type" value="Genomic_DNA"/>
</dbReference>
<sequence>MGRVSTKRLSAAAFARLMPWLINLDERRIEAARRAIVNNERQAIIAKEFGWTQQAVHNAVATVWGRFEKAREAGFNPDESAEDVITEDMGPASWTSVPESGGDRHFSGRLTKKSWTRFENGLADLDRDIVRVARMAVVDGSSMREIAAACEWTQKAVREATEQVWMHIVHLRQALFHTTPSAPAAADVPEGWVTLAVPPALVEQFRGQILAWRAAQTTPTAAPATRRRAREA</sequence>
<gene>
    <name evidence="1" type="ORF">VSR83_38885</name>
</gene>
<accession>A0ACC6RVV6</accession>
<name>A0ACC6RVV6_9BURK</name>
<organism evidence="1 2">
    <name type="scientific">Paraburkholderia unamae</name>
    <dbReference type="NCBI Taxonomy" id="219649"/>
    <lineage>
        <taxon>Bacteria</taxon>
        <taxon>Pseudomonadati</taxon>
        <taxon>Pseudomonadota</taxon>
        <taxon>Betaproteobacteria</taxon>
        <taxon>Burkholderiales</taxon>
        <taxon>Burkholderiaceae</taxon>
        <taxon>Paraburkholderia</taxon>
    </lineage>
</organism>
<keyword evidence="1" id="KW-0238">DNA-binding</keyword>
<evidence type="ECO:0000313" key="1">
    <source>
        <dbReference type="EMBL" id="MEM5405895.1"/>
    </source>
</evidence>